<evidence type="ECO:0000313" key="1">
    <source>
        <dbReference type="EMBL" id="KAJ8131228.1"/>
    </source>
</evidence>
<reference evidence="1" key="1">
    <citation type="submission" date="2022-12" db="EMBL/GenBank/DDBJ databases">
        <title>Genome Sequence of Lasiodiplodia mahajangana.</title>
        <authorList>
            <person name="Buettner E."/>
        </authorList>
    </citation>
    <scope>NUCLEOTIDE SEQUENCE</scope>
    <source>
        <strain evidence="1">VT137</strain>
    </source>
</reference>
<protein>
    <submittedName>
        <fullName evidence="1">Uncharacterized protein</fullName>
    </submittedName>
</protein>
<comment type="caution">
    <text evidence="1">The sequence shown here is derived from an EMBL/GenBank/DDBJ whole genome shotgun (WGS) entry which is preliminary data.</text>
</comment>
<sequence>MATSSDALLYTFYHLFLPPKLPRQDDYNARCESALLSTTIDGLVAWKDYINPAYRSQADAAISMIRTAVPLYVREQNASVLISKHNRRILFEVFEVSPNNEATMATKGRLTRSFPGAAVTLDESDFKQPQFHKTIAHTLANMSKHPVEAMQPKVKKAGSTLPEDRDTNHPGMVSELFIGFLRSIGEAAECPIIVKNMRDDVLWDDARSPWRRSPSWLLVRVSLQLIFKRMATPEKSDAVYKEAMIFILCHVLTLATKRSLSSEVLYSMSSKLSRRLLKIGPAIDGRVLLYVQTAMKDAHAKILERWSMIQKQETPTIGVTELSSLDFKGDCYVSIPELDNHIAWMGTRQQEQLRGSFQPPSMLMDLSPHELPRLPRQFADESTSHAVANLEAFETWVTLHSRQWAQDNQRTAACSELSTLIVTYHNLARPYYSKNPEALSTMILTISELWVACDDTAVSLCPLLSQYDPGVPQDVLQNLLLPFASQMRRLRSVEKYLTQRSTAARFSPQDLYYNIDSPDCFQAKYFDLSTELQETYQEIIEDAKRKKRAKLIELRNLKTKYDDLIALSDRMTCEYEKILLDSLNDFYEWQHKSDCAKCRYATQAANLQIYIHEWPLPLNYTKAKSIVFELRIPVCFQSWREATFYFLQDILQMQYSGEQSSPRSNYSLSNDPHLPRGLSGSSYIGLLSEAKPQVVTHRRGRKVSIAIESTVCVDNGLNYRYFDSERTRFIEPFELTEKVPEMCTYHLPTRSESLQKYLFRPPSSPNGPTPNVALADRSETPFHITIEEARDLATLPLGHRIQFFNLLIQLASPSLDFRKEETPVFIFQCLYQSGPPGDTLLRASHAVMDDEMFAFHLLENTETAWNRVKENWESAQALGVFAAIATRLLSLTSSESVRHSCLKLLRTLRIGAFTWVELLRDKSHTAATLDDGEYFKLKSVDIALICTSCFDVEDCHLSSVLVSDTDVSIFVQCSILVQEGKRTYSPASELTFACMSLRFHRLLYRSLSVLSKAHSGISDAIQKSWSAFRSGSGWQIACGTTHWLVTETTSDNGGIQCQVHYNLLSGELLVNGIPLSRPPREYENHPMWFQLFGHFAVEVMPTSAAGMQFSAKRQYKGYDVHFGMNTISSKGPDLLVKASNSYVDYDMIPSRLLQGAFPDHFINKFVHWYNHKNEILEFRSQEAPWSSNHLTWILSRSPYGWTLRRKGSTILGVNSKTATTIANILFPLADKTNIHIFLQPSDQSPLAVEIPKLRLGFFLPSDKSNLQSREFPGMSIDDDQSVGTLIGFTNKIVLKDENRRLVLVPEGPVFWASANDHIRVTVSKASIVKIHPLYIEDVLGRLTDNGDLQGKLFLSYLHALTSYCLPDPFTKRTGVEQALWILNSAAVRSFDQLSKDNISILVQIAQLNPKRRYYPRHEKVMQTVSWVRDLSYLSQHDGLHKAVSAIFEYASQMSLFYPGLDRNQLDLSSHIDIDEFLMERDRIRSSTFRVSDFGAEEHTTAYDVTYHGRDRNQKSARGINAYVLSSIVHKGRTTLHIDPLGSHEFWRIISLVQTVRGPNKNLHVSQLKYGADAANSGLDLSQWLALHKSLSTQFDEANKLSVMIWLSALSAHEQADMRLLQVLALLTTHQLDVQLPLIQSCEPHKGYKATPECLEAIVHSYVIKIPGSPEAQLRAKPGEDWDRFEDRRNKQYDANKNNAVHTLVALLYRQWPNETLSGLGHVGRNVSDYVQLADVESAVRQKFKEWSDNLRLYEYLERLESALSSFRCTPMTLDQLPPVTRTPPVRAQTFISIRDLFARAAPTLPMAPCSLDLKSSSSDSKKQNYRLPELLDALRNTTLRSQYDVSYIEELNTSMQSLQGQASALYPYMGDEHPLASLLGHLDECKRKVDELYLCLIAMAKTAYNGMPALGHGPRLSPLLFLQQLSSGAWNSLDPGWRECVTRYGLTLSALQRAERLVRAAISRSNEELIKELKNIGHTWDPLEHPEWLLLEVESSIMIRDVQQRIASEMINPHSRRNAVLQLNMGEGKSSVIVPMAAAEMANGSQLARVIVAKPQSKQMAQMLTSKLGGLLDRRIYFMPFSRALKVTSTETADIISKIMRECQANGGILLVQPEHLLSFQLMGIECYCDERKQAIGESFIRLQDFFDINSRDIVDESDENFSTKFELIYTMGSQRPIELSPTRWICMQQVLSLVRLFAANIADELPQSLDIEPQHDGGFPRLRILKADASELLVERVARRICDKGIEGFPIARQQEHVRKAVFKYITQYNLSPDEVRAIEESGDGGFWTESTKPLLFLLRGILAGGLLAFALGQKRWRVNFGLTTTRTPPTRLAVPYRAKDNPTPRSEFSHPDLVIALTCLSYYYGGLNDDDLFIALGHLMASDRASSEYKVWMEDSPLMPASFRQLEGINLEDRPQCITDVFPCLKYAKSVIDYFLGYIVFRKEVKEFPSKLSASGWDIGKKKAHYVTGFSGTNDSRKLLPLDMENLDLPEQSHTNALVLEHLLQPENSVILLPNRLATSITSAEYILDTVVKLQRPTRVILDVGAQILELNNLEVAQRWLQMITDPRTQAAVFVNDDDDLSVVDRQGRVELLQTSSYATRLDVCLVFLDEAHTRGIDLKLPDDYRAAVTLGANLTKDRLVQACMRLRKLGRGQSVIFCVNEEIRAKIRERTTKPEGAVIEVKDVLHWAISETLADTERNMTLWATQGIRFLRQEDLWKSRRVDGATIMSTTSAKQFLEDEAQSLEARYRPRLEAAMSIASLLRSGGQRSDEIRERCSEFEHLQFNSATLEEEQERELSPEVEQERQVQRPDPARPVNHFLHPDIIIFVTTGWLEPDSSAYMPAFGALRGTTVAKEFEPSQLNNGRLLVTADFARSVDSSGISYVSDSFQRPVQWILSSCAKGSNIVDILMIISPYEAERMMPNFRSARSDEVTLHLYKPRCHSGHRSFDHLDFFTIPPRKPQREVPRALLVQLNLFAGQLYFNTYEEYLDTCKFLGLAADVPKEGEVIAADGYIISDSNKESRFDKSPVKFLQGLTSKIRRNGQSISKTHVGSMLEGKLLQRSDIEG</sequence>
<proteinExistence type="predicted"/>
<accession>A0ACC2JVJ2</accession>
<organism evidence="1 2">
    <name type="scientific">Lasiodiplodia mahajangana</name>
    <dbReference type="NCBI Taxonomy" id="1108764"/>
    <lineage>
        <taxon>Eukaryota</taxon>
        <taxon>Fungi</taxon>
        <taxon>Dikarya</taxon>
        <taxon>Ascomycota</taxon>
        <taxon>Pezizomycotina</taxon>
        <taxon>Dothideomycetes</taxon>
        <taxon>Dothideomycetes incertae sedis</taxon>
        <taxon>Botryosphaeriales</taxon>
        <taxon>Botryosphaeriaceae</taxon>
        <taxon>Lasiodiplodia</taxon>
    </lineage>
</organism>
<keyword evidence="2" id="KW-1185">Reference proteome</keyword>
<dbReference type="EMBL" id="JAPUUL010000332">
    <property type="protein sequence ID" value="KAJ8131228.1"/>
    <property type="molecule type" value="Genomic_DNA"/>
</dbReference>
<gene>
    <name evidence="1" type="ORF">O1611_g2397</name>
</gene>
<name>A0ACC2JVJ2_9PEZI</name>
<evidence type="ECO:0000313" key="2">
    <source>
        <dbReference type="Proteomes" id="UP001153332"/>
    </source>
</evidence>
<dbReference type="Proteomes" id="UP001153332">
    <property type="component" value="Unassembled WGS sequence"/>
</dbReference>